<reference evidence="1 2" key="1">
    <citation type="journal article" date="2016" name="Nat. Commun.">
        <title>Extremotolerant tardigrade genome and improved radiotolerance of human cultured cells by tardigrade-unique protein.</title>
        <authorList>
            <person name="Hashimoto T."/>
            <person name="Horikawa D.D."/>
            <person name="Saito Y."/>
            <person name="Kuwahara H."/>
            <person name="Kozuka-Hata H."/>
            <person name="Shin-I T."/>
            <person name="Minakuchi Y."/>
            <person name="Ohishi K."/>
            <person name="Motoyama A."/>
            <person name="Aizu T."/>
            <person name="Enomoto A."/>
            <person name="Kondo K."/>
            <person name="Tanaka S."/>
            <person name="Hara Y."/>
            <person name="Koshikawa S."/>
            <person name="Sagara H."/>
            <person name="Miura T."/>
            <person name="Yokobori S."/>
            <person name="Miyagawa K."/>
            <person name="Suzuki Y."/>
            <person name="Kubo T."/>
            <person name="Oyama M."/>
            <person name="Kohara Y."/>
            <person name="Fujiyama A."/>
            <person name="Arakawa K."/>
            <person name="Katayama T."/>
            <person name="Toyoda A."/>
            <person name="Kunieda T."/>
        </authorList>
    </citation>
    <scope>NUCLEOTIDE SEQUENCE [LARGE SCALE GENOMIC DNA]</scope>
    <source>
        <strain evidence="1 2">YOKOZUNA-1</strain>
    </source>
</reference>
<dbReference type="Proteomes" id="UP000186922">
    <property type="component" value="Unassembled WGS sequence"/>
</dbReference>
<sequence>MEDLAVGGGVGVVTGLGLAGAAEGSLGQRVAIVGGVAGVARGEDAFHFGGSQSRLQQVEDVAPTNLVDLVVALAHGRPNDYKENGEDLHGEERWLAGWLPRDPRADES</sequence>
<keyword evidence="2" id="KW-1185">Reference proteome</keyword>
<evidence type="ECO:0000313" key="1">
    <source>
        <dbReference type="EMBL" id="GAU94496.1"/>
    </source>
</evidence>
<proteinExistence type="predicted"/>
<protein>
    <submittedName>
        <fullName evidence="1">Uncharacterized protein</fullName>
    </submittedName>
</protein>
<evidence type="ECO:0000313" key="2">
    <source>
        <dbReference type="Proteomes" id="UP000186922"/>
    </source>
</evidence>
<gene>
    <name evidence="1" type="primary">RvY_06263-1</name>
    <name evidence="1" type="synonym">RvY_06263.1</name>
    <name evidence="1" type="ORF">RvY_06263</name>
</gene>
<comment type="caution">
    <text evidence="1">The sequence shown here is derived from an EMBL/GenBank/DDBJ whole genome shotgun (WGS) entry which is preliminary data.</text>
</comment>
<dbReference type="AlphaFoldDB" id="A0A1D1UXX5"/>
<dbReference type="EMBL" id="BDGG01000002">
    <property type="protein sequence ID" value="GAU94496.1"/>
    <property type="molecule type" value="Genomic_DNA"/>
</dbReference>
<accession>A0A1D1UXX5</accession>
<name>A0A1D1UXX5_RAMVA</name>
<organism evidence="1 2">
    <name type="scientific">Ramazzottius varieornatus</name>
    <name type="common">Water bear</name>
    <name type="synonym">Tardigrade</name>
    <dbReference type="NCBI Taxonomy" id="947166"/>
    <lineage>
        <taxon>Eukaryota</taxon>
        <taxon>Metazoa</taxon>
        <taxon>Ecdysozoa</taxon>
        <taxon>Tardigrada</taxon>
        <taxon>Eutardigrada</taxon>
        <taxon>Parachela</taxon>
        <taxon>Hypsibioidea</taxon>
        <taxon>Ramazzottiidae</taxon>
        <taxon>Ramazzottius</taxon>
    </lineage>
</organism>